<proteinExistence type="predicted"/>
<dbReference type="EMBL" id="GBRH01159867">
    <property type="protein sequence ID" value="JAE38029.1"/>
    <property type="molecule type" value="Transcribed_RNA"/>
</dbReference>
<name>A0A0A9HQC1_ARUDO</name>
<dbReference type="AlphaFoldDB" id="A0A0A9HQC1"/>
<organism evidence="1">
    <name type="scientific">Arundo donax</name>
    <name type="common">Giant reed</name>
    <name type="synonym">Donax arundinaceus</name>
    <dbReference type="NCBI Taxonomy" id="35708"/>
    <lineage>
        <taxon>Eukaryota</taxon>
        <taxon>Viridiplantae</taxon>
        <taxon>Streptophyta</taxon>
        <taxon>Embryophyta</taxon>
        <taxon>Tracheophyta</taxon>
        <taxon>Spermatophyta</taxon>
        <taxon>Magnoliopsida</taxon>
        <taxon>Liliopsida</taxon>
        <taxon>Poales</taxon>
        <taxon>Poaceae</taxon>
        <taxon>PACMAD clade</taxon>
        <taxon>Arundinoideae</taxon>
        <taxon>Arundineae</taxon>
        <taxon>Arundo</taxon>
    </lineage>
</organism>
<protein>
    <submittedName>
        <fullName evidence="1">Uncharacterized protein</fullName>
    </submittedName>
</protein>
<evidence type="ECO:0000313" key="1">
    <source>
        <dbReference type="EMBL" id="JAE38029.1"/>
    </source>
</evidence>
<accession>A0A0A9HQC1</accession>
<reference evidence="1" key="1">
    <citation type="submission" date="2014-09" db="EMBL/GenBank/DDBJ databases">
        <authorList>
            <person name="Magalhaes I.L.F."/>
            <person name="Oliveira U."/>
            <person name="Santos F.R."/>
            <person name="Vidigal T.H.D.A."/>
            <person name="Brescovit A.D."/>
            <person name="Santos A.J."/>
        </authorList>
    </citation>
    <scope>NUCLEOTIDE SEQUENCE</scope>
    <source>
        <tissue evidence="1">Shoot tissue taken approximately 20 cm above the soil surface</tissue>
    </source>
</reference>
<sequence>MSKMSRPKKRLRQVVRPRMLSFQLFRIRISTEG</sequence>
<reference evidence="1" key="2">
    <citation type="journal article" date="2015" name="Data Brief">
        <title>Shoot transcriptome of the giant reed, Arundo donax.</title>
        <authorList>
            <person name="Barrero R.A."/>
            <person name="Guerrero F.D."/>
            <person name="Moolhuijzen P."/>
            <person name="Goolsby J.A."/>
            <person name="Tidwell J."/>
            <person name="Bellgard S.E."/>
            <person name="Bellgard M.I."/>
        </authorList>
    </citation>
    <scope>NUCLEOTIDE SEQUENCE</scope>
    <source>
        <tissue evidence="1">Shoot tissue taken approximately 20 cm above the soil surface</tissue>
    </source>
</reference>